<dbReference type="RefSeq" id="WP_252167599.1">
    <property type="nucleotide sequence ID" value="NZ_CP084930.1"/>
</dbReference>
<dbReference type="Pfam" id="PF05838">
    <property type="entry name" value="Glyco_hydro_108"/>
    <property type="match status" value="1"/>
</dbReference>
<evidence type="ECO:0000259" key="2">
    <source>
        <dbReference type="Pfam" id="PF09374"/>
    </source>
</evidence>
<reference evidence="3" key="1">
    <citation type="journal article" date="2022" name="Toxins">
        <title>Genomic Analysis of Sphingopyxis sp. USTB-05 for Biodegrading Cyanobacterial Hepatotoxins.</title>
        <authorList>
            <person name="Liu C."/>
            <person name="Xu Q."/>
            <person name="Zhao Z."/>
            <person name="Zhang H."/>
            <person name="Liu X."/>
            <person name="Yin C."/>
            <person name="Liu Y."/>
            <person name="Yan H."/>
        </authorList>
    </citation>
    <scope>NUCLEOTIDE SEQUENCE</scope>
    <source>
        <strain evidence="3">NBD5</strain>
    </source>
</reference>
<dbReference type="SUPFAM" id="SSF53955">
    <property type="entry name" value="Lysozyme-like"/>
    <property type="match status" value="1"/>
</dbReference>
<dbReference type="InterPro" id="IPR008565">
    <property type="entry name" value="TtsA-like_GH18_dom"/>
</dbReference>
<feature type="domain" description="Peptidoglycan binding" evidence="2">
    <location>
        <begin position="125"/>
        <end position="178"/>
    </location>
</feature>
<dbReference type="InterPro" id="IPR023346">
    <property type="entry name" value="Lysozyme-like_dom_sf"/>
</dbReference>
<dbReference type="Pfam" id="PF09374">
    <property type="entry name" value="PG_binding_3"/>
    <property type="match status" value="1"/>
</dbReference>
<sequence>MDPTHLIDALIAREGDYVDHPADAGGPTRYGITEAQARAAGWTGSIRALPRATAAALYAARYWHEPGFDRVAERAPRLAAELFDTGVNMGPLTAIALLRRVLRALNRQGRDFADPRPRGPIDRPLLAAIDAFLRQRGAPAETVLIRALDALQGARYVALAERRPANELFLYGWLANRVGGAR</sequence>
<dbReference type="Proteomes" id="UP001056937">
    <property type="component" value="Chromosome 1"/>
</dbReference>
<name>A0ABY4XA46_9SPHN</name>
<dbReference type="EMBL" id="CP084930">
    <property type="protein sequence ID" value="USI73793.1"/>
    <property type="molecule type" value="Genomic_DNA"/>
</dbReference>
<keyword evidence="4" id="KW-1185">Reference proteome</keyword>
<organism evidence="3 4">
    <name type="scientific">Sphingomonas morindae</name>
    <dbReference type="NCBI Taxonomy" id="1541170"/>
    <lineage>
        <taxon>Bacteria</taxon>
        <taxon>Pseudomonadati</taxon>
        <taxon>Pseudomonadota</taxon>
        <taxon>Alphaproteobacteria</taxon>
        <taxon>Sphingomonadales</taxon>
        <taxon>Sphingomonadaceae</taxon>
        <taxon>Sphingomonas</taxon>
    </lineage>
</organism>
<evidence type="ECO:0000259" key="1">
    <source>
        <dbReference type="Pfam" id="PF05838"/>
    </source>
</evidence>
<evidence type="ECO:0000313" key="4">
    <source>
        <dbReference type="Proteomes" id="UP001056937"/>
    </source>
</evidence>
<proteinExistence type="predicted"/>
<feature type="domain" description="TtsA-like Glycoside hydrolase family 108" evidence="1">
    <location>
        <begin position="8"/>
        <end position="90"/>
    </location>
</feature>
<dbReference type="Gene3D" id="1.20.141.10">
    <property type="entry name" value="Chitosanase, subunit A, domain 1"/>
    <property type="match status" value="1"/>
</dbReference>
<protein>
    <submittedName>
        <fullName evidence="3">Uncharacterized protein</fullName>
    </submittedName>
</protein>
<gene>
    <name evidence="3" type="ORF">LHA26_04815</name>
</gene>
<evidence type="ECO:0000313" key="3">
    <source>
        <dbReference type="EMBL" id="USI73793.1"/>
    </source>
</evidence>
<accession>A0ABY4XA46</accession>
<dbReference type="InterPro" id="IPR018537">
    <property type="entry name" value="Peptidoglycan-bd_3"/>
</dbReference>